<evidence type="ECO:0000313" key="5">
    <source>
        <dbReference type="EMBL" id="ABP85202.1"/>
    </source>
</evidence>
<evidence type="ECO:0000259" key="4">
    <source>
        <dbReference type="Pfam" id="PF20789"/>
    </source>
</evidence>
<dbReference type="Gene3D" id="2.40.160.210">
    <property type="entry name" value="Acyl-CoA thioesterase, double hotdog domain"/>
    <property type="match status" value="1"/>
</dbReference>
<keyword evidence="2" id="KW-0378">Hydrolase</keyword>
<dbReference type="PANTHER" id="PTHR11066">
    <property type="entry name" value="ACYL-COA THIOESTERASE"/>
    <property type="match status" value="1"/>
</dbReference>
<dbReference type="STRING" id="399739.Pmen_2446"/>
<dbReference type="InterPro" id="IPR003703">
    <property type="entry name" value="Acyl_CoA_thio"/>
</dbReference>
<dbReference type="PANTHER" id="PTHR11066:SF34">
    <property type="entry name" value="ACYL-COENZYME A THIOESTERASE 8"/>
    <property type="match status" value="1"/>
</dbReference>
<feature type="domain" description="Acyl-CoA thioesterase-like C-terminal" evidence="4">
    <location>
        <begin position="131"/>
        <end position="269"/>
    </location>
</feature>
<dbReference type="GO" id="GO:0005829">
    <property type="term" value="C:cytosol"/>
    <property type="evidence" value="ECO:0007669"/>
    <property type="project" value="TreeGrafter"/>
</dbReference>
<dbReference type="GO" id="GO:0006637">
    <property type="term" value="P:acyl-CoA metabolic process"/>
    <property type="evidence" value="ECO:0007669"/>
    <property type="project" value="InterPro"/>
</dbReference>
<name>A4XV36_ECTM1</name>
<evidence type="ECO:0000256" key="2">
    <source>
        <dbReference type="ARBA" id="ARBA00022801"/>
    </source>
</evidence>
<dbReference type="AlphaFoldDB" id="A4XV36"/>
<dbReference type="EMBL" id="CP000680">
    <property type="protein sequence ID" value="ABP85202.1"/>
    <property type="molecule type" value="Genomic_DNA"/>
</dbReference>
<dbReference type="Pfam" id="PF20789">
    <property type="entry name" value="4HBT_3C"/>
    <property type="match status" value="1"/>
</dbReference>
<gene>
    <name evidence="5" type="ordered locus">Pmen_2446</name>
</gene>
<protein>
    <submittedName>
        <fullName evidence="5">Acyl-CoA thioesterase-like protein</fullName>
    </submittedName>
</protein>
<organism evidence="5">
    <name type="scientific">Ectopseudomonas mendocina (strain ymp)</name>
    <name type="common">Pseudomonas mendocina</name>
    <dbReference type="NCBI Taxonomy" id="399739"/>
    <lineage>
        <taxon>Bacteria</taxon>
        <taxon>Pseudomonadati</taxon>
        <taxon>Pseudomonadota</taxon>
        <taxon>Gammaproteobacteria</taxon>
        <taxon>Pseudomonadales</taxon>
        <taxon>Pseudomonadaceae</taxon>
        <taxon>Ectopseudomonas</taxon>
    </lineage>
</organism>
<dbReference type="GO" id="GO:0047617">
    <property type="term" value="F:fatty acyl-CoA hydrolase activity"/>
    <property type="evidence" value="ECO:0007669"/>
    <property type="project" value="InterPro"/>
</dbReference>
<evidence type="ECO:0000259" key="3">
    <source>
        <dbReference type="Pfam" id="PF13622"/>
    </source>
</evidence>
<accession>A4XV36</accession>
<dbReference type="Pfam" id="PF13622">
    <property type="entry name" value="4HBT_3"/>
    <property type="match status" value="1"/>
</dbReference>
<dbReference type="InterPro" id="IPR042171">
    <property type="entry name" value="Acyl-CoA_hotdog"/>
</dbReference>
<dbReference type="InterPro" id="IPR049450">
    <property type="entry name" value="ACOT8-like_C"/>
</dbReference>
<dbReference type="eggNOG" id="COG1946">
    <property type="taxonomic scope" value="Bacteria"/>
</dbReference>
<proteinExistence type="inferred from homology"/>
<dbReference type="InterPro" id="IPR029069">
    <property type="entry name" value="HotDog_dom_sf"/>
</dbReference>
<comment type="similarity">
    <text evidence="1">Belongs to the C/M/P thioester hydrolase family.</text>
</comment>
<sequence>MECEVCMTFSELLDAVRRDPDGVVIPPTWGQGRASFGGLVAALAFEAMRAKVPQGRPVRSLAITFVGPVAAEVPVSFQAEVLREGKAVSQMCLRAAQDGQVVTMVQGSFGASRDSLIDVAPLPAPQLKPAEQCTELPYVRNVTPEFTRFLAMRWALGGMPFTNNPSRQMGGWVRLRGENEVQALSEAHLLALVDAWPPAVLPHLKSPAPGSSLTWTIEFVQPLQSLNTEHWCLYRAEIEHARDGYGHVAAALWSPSGELIALSRQTVTVFA</sequence>
<dbReference type="CDD" id="cd03445">
    <property type="entry name" value="Thioesterase_II_repeat2"/>
    <property type="match status" value="1"/>
</dbReference>
<dbReference type="InterPro" id="IPR049449">
    <property type="entry name" value="TesB_ACOT8-like_N"/>
</dbReference>
<evidence type="ECO:0000256" key="1">
    <source>
        <dbReference type="ARBA" id="ARBA00006538"/>
    </source>
</evidence>
<feature type="domain" description="Acyl-CoA thioesterase-like N-terminal HotDog" evidence="3">
    <location>
        <begin position="25"/>
        <end position="110"/>
    </location>
</feature>
<dbReference type="HOGENOM" id="CLU_084775_1_0_6"/>
<dbReference type="KEGG" id="pmy:Pmen_2446"/>
<dbReference type="SUPFAM" id="SSF54637">
    <property type="entry name" value="Thioesterase/thiol ester dehydrase-isomerase"/>
    <property type="match status" value="2"/>
</dbReference>
<reference evidence="5" key="1">
    <citation type="submission" date="2007-04" db="EMBL/GenBank/DDBJ databases">
        <title>Complete sequence of Pseudomonas mendocina ymp.</title>
        <authorList>
            <consortium name="US DOE Joint Genome Institute"/>
            <person name="Copeland A."/>
            <person name="Lucas S."/>
            <person name="Lapidus A."/>
            <person name="Barry K."/>
            <person name="Glavina del Rio T."/>
            <person name="Dalin E."/>
            <person name="Tice H."/>
            <person name="Pitluck S."/>
            <person name="Kiss H."/>
            <person name="Brettin T."/>
            <person name="Detter J.C."/>
            <person name="Bruce D."/>
            <person name="Han C."/>
            <person name="Schmutz J."/>
            <person name="Larimer F."/>
            <person name="Land M."/>
            <person name="Hauser L."/>
            <person name="Kyrpides N."/>
            <person name="Mikhailova N."/>
            <person name="Hersman L."/>
            <person name="Dubois J."/>
            <person name="Maurice P."/>
            <person name="Richardson P."/>
        </authorList>
    </citation>
    <scope>NUCLEOTIDE SEQUENCE [LARGE SCALE GENOMIC DNA]</scope>
    <source>
        <strain evidence="5">Ymp</strain>
    </source>
</reference>
<dbReference type="GO" id="GO:0009062">
    <property type="term" value="P:fatty acid catabolic process"/>
    <property type="evidence" value="ECO:0007669"/>
    <property type="project" value="TreeGrafter"/>
</dbReference>